<sequence length="41" mass="4458">MDARSTPWLRARRLGCALDALAAGSTPWLPLLRPPRTSSVP</sequence>
<comment type="caution">
    <text evidence="1">The sequence shown here is derived from an EMBL/GenBank/DDBJ whole genome shotgun (WGS) entry which is preliminary data.</text>
</comment>
<accession>A0A1V3X3R5</accession>
<organism evidence="1 2">
    <name type="scientific">Mycobacterium kansasii</name>
    <dbReference type="NCBI Taxonomy" id="1768"/>
    <lineage>
        <taxon>Bacteria</taxon>
        <taxon>Bacillati</taxon>
        <taxon>Actinomycetota</taxon>
        <taxon>Actinomycetes</taxon>
        <taxon>Mycobacteriales</taxon>
        <taxon>Mycobacteriaceae</taxon>
        <taxon>Mycobacterium</taxon>
    </lineage>
</organism>
<protein>
    <submittedName>
        <fullName evidence="1">Uncharacterized protein</fullName>
    </submittedName>
</protein>
<evidence type="ECO:0000313" key="1">
    <source>
        <dbReference type="EMBL" id="OOK73839.1"/>
    </source>
</evidence>
<name>A0A1V3X3R5_MYCKA</name>
<evidence type="ECO:0000313" key="2">
    <source>
        <dbReference type="Proteomes" id="UP000189229"/>
    </source>
</evidence>
<reference evidence="1 2" key="1">
    <citation type="submission" date="2017-02" db="EMBL/GenBank/DDBJ databases">
        <title>Complete genome sequences of Mycobacterium kansasii strains isolated from rhesus macaques.</title>
        <authorList>
            <person name="Panda A."/>
            <person name="Nagaraj S."/>
            <person name="Zhao X."/>
            <person name="Tettelin H."/>
            <person name="Detolla L.J."/>
        </authorList>
    </citation>
    <scope>NUCLEOTIDE SEQUENCE [LARGE SCALE GENOMIC DNA]</scope>
    <source>
        <strain evidence="1 2">11-3813</strain>
    </source>
</reference>
<gene>
    <name evidence="1" type="ORF">BZL30_4411</name>
</gene>
<dbReference type="EMBL" id="MVBM01000004">
    <property type="protein sequence ID" value="OOK73839.1"/>
    <property type="molecule type" value="Genomic_DNA"/>
</dbReference>
<dbReference type="Proteomes" id="UP000189229">
    <property type="component" value="Unassembled WGS sequence"/>
</dbReference>
<dbReference type="AlphaFoldDB" id="A0A1V3X3R5"/>
<proteinExistence type="predicted"/>